<reference evidence="5 6" key="1">
    <citation type="submission" date="2018-07" db="EMBL/GenBank/DDBJ databases">
        <title>Genome analysis of Larkinella rosea.</title>
        <authorList>
            <person name="Zhou Z."/>
            <person name="Wang G."/>
        </authorList>
    </citation>
    <scope>NUCLEOTIDE SEQUENCE [LARGE SCALE GENOMIC DNA]</scope>
    <source>
        <strain evidence="6">zzj9</strain>
    </source>
</reference>
<feature type="region of interest" description="Disordered" evidence="1">
    <location>
        <begin position="444"/>
        <end position="463"/>
    </location>
</feature>
<dbReference type="InterPro" id="IPR058787">
    <property type="entry name" value="ApnL_M"/>
</dbReference>
<feature type="domain" description="D-apionate lactonase N-terminal" evidence="2">
    <location>
        <begin position="8"/>
        <end position="231"/>
    </location>
</feature>
<dbReference type="Pfam" id="PF25837">
    <property type="entry name" value="Apionate_lact_N"/>
    <property type="match status" value="1"/>
</dbReference>
<protein>
    <submittedName>
        <fullName evidence="5">Uncharacterized protein</fullName>
    </submittedName>
</protein>
<dbReference type="Pfam" id="PF25838">
    <property type="entry name" value="Apionate_lact_M"/>
    <property type="match status" value="1"/>
</dbReference>
<evidence type="ECO:0000313" key="5">
    <source>
        <dbReference type="EMBL" id="RCR71570.1"/>
    </source>
</evidence>
<organism evidence="5 6">
    <name type="scientific">Larkinella punicea</name>
    <dbReference type="NCBI Taxonomy" id="2315727"/>
    <lineage>
        <taxon>Bacteria</taxon>
        <taxon>Pseudomonadati</taxon>
        <taxon>Bacteroidota</taxon>
        <taxon>Cytophagia</taxon>
        <taxon>Cytophagales</taxon>
        <taxon>Spirosomataceae</taxon>
        <taxon>Larkinella</taxon>
    </lineage>
</organism>
<comment type="caution">
    <text evidence="5">The sequence shown here is derived from an EMBL/GenBank/DDBJ whole genome shotgun (WGS) entry which is preliminary data.</text>
</comment>
<evidence type="ECO:0000313" key="6">
    <source>
        <dbReference type="Proteomes" id="UP000253383"/>
    </source>
</evidence>
<dbReference type="RefSeq" id="WP_114404103.1">
    <property type="nucleotide sequence ID" value="NZ_QOWE01000001.1"/>
</dbReference>
<name>A0A368JV80_9BACT</name>
<dbReference type="EMBL" id="QOWE01000001">
    <property type="protein sequence ID" value="RCR71570.1"/>
    <property type="molecule type" value="Genomic_DNA"/>
</dbReference>
<evidence type="ECO:0000259" key="2">
    <source>
        <dbReference type="Pfam" id="PF25837"/>
    </source>
</evidence>
<dbReference type="Proteomes" id="UP000253383">
    <property type="component" value="Unassembled WGS sequence"/>
</dbReference>
<feature type="domain" description="D-apionate lactonase TIM barrel" evidence="3">
    <location>
        <begin position="262"/>
        <end position="538"/>
    </location>
</feature>
<sequence>MYATSLIQYGQSEPLPEPLILRAGPLTMQYEHGFLRYIRLGNHEVLRLIYHAVRDPNWATAPMVIEDETIDQQADSFHIRYTSVCQNETVHLRWQCEIIGEPDGTIQFNIDGEALADFQRNRAGFCILHPIPECAGQPCTLTHPDGSQTVAPFPEGISPHQPFLNIREMQWPVSDDSSAVLWFVGDVFETEDQRNWTDASYKTYCTPLSRAFPVLLQTGDTIQQSVELRLVGSFAQPLPSESETDKTAITFDSETLSLPVIGLGANPEVLTDSVVHLLKEARFHHLRVEVNFQHPDWHGTFRKAVNDAVLLGLKLELVLIFNQLANYELYSFLKEPVDPSLVYSITILSNFAKSTPATLLHEVTSPIRQAFPDARIGAGTNVFFVAVNRQTPPLETVDFLSYAISPQAHAVDNLTLMENTTAQPDTVRDARHWTPNVHVSPVTLRPRFNPDATGNDADSTNNQMPFSTDPRQMSLFGAAWTLASLKGLIQAGAHSVTYYETVGEEGIVQGDFPSAYPNQFVAEAGMVFPLYWIFRFVNDFREGKAIPTTSSQPFKVEALCLQKDDKAVLILTNLTDEPQTVSAPITRTVRMRTLDESSFMKACFSPESFWEELGKSLSPDNEEQLRFSLPPYATVFAEWETRAV</sequence>
<accession>A0A368JV80</accession>
<feature type="domain" description="D-apionate lactonase C-terminal" evidence="4">
    <location>
        <begin position="555"/>
        <end position="636"/>
    </location>
</feature>
<dbReference type="Pfam" id="PF25839">
    <property type="entry name" value="Apionate_lact_C"/>
    <property type="match status" value="1"/>
</dbReference>
<gene>
    <name evidence="5" type="ORF">DUE52_01195</name>
</gene>
<dbReference type="AlphaFoldDB" id="A0A368JV80"/>
<dbReference type="OrthoDB" id="931854at2"/>
<proteinExistence type="predicted"/>
<evidence type="ECO:0000259" key="3">
    <source>
        <dbReference type="Pfam" id="PF25838"/>
    </source>
</evidence>
<dbReference type="InterPro" id="IPR058789">
    <property type="entry name" value="ApnL_C"/>
</dbReference>
<evidence type="ECO:0000259" key="4">
    <source>
        <dbReference type="Pfam" id="PF25839"/>
    </source>
</evidence>
<evidence type="ECO:0000256" key="1">
    <source>
        <dbReference type="SAM" id="MobiDB-lite"/>
    </source>
</evidence>
<dbReference type="InterPro" id="IPR058788">
    <property type="entry name" value="ApnL_N"/>
</dbReference>
<keyword evidence="6" id="KW-1185">Reference proteome</keyword>